<comment type="caution">
    <text evidence="2">The sequence shown here is derived from an EMBL/GenBank/DDBJ whole genome shotgun (WGS) entry which is preliminary data.</text>
</comment>
<proteinExistence type="predicted"/>
<evidence type="ECO:0000313" key="3">
    <source>
        <dbReference type="Proteomes" id="UP000267585"/>
    </source>
</evidence>
<keyword evidence="1" id="KW-0456">Lyase</keyword>
<name>A0A3S0AC56_9FLAO</name>
<reference evidence="2 3" key="1">
    <citation type="submission" date="2018-11" db="EMBL/GenBank/DDBJ databases">
        <title>Arenibacter aquaticus sp.nov., a marine bacterium isolated from surface seawater in the South China Sea.</title>
        <authorList>
            <person name="Guo J."/>
            <person name="Sun J."/>
        </authorList>
    </citation>
    <scope>NUCLEOTIDE SEQUENCE [LARGE SCALE GENOMIC DNA]</scope>
    <source>
        <strain evidence="2 3">GUO666</strain>
    </source>
</reference>
<evidence type="ECO:0000256" key="1">
    <source>
        <dbReference type="ARBA" id="ARBA00023239"/>
    </source>
</evidence>
<dbReference type="SUPFAM" id="SSF54637">
    <property type="entry name" value="Thioesterase/thiol ester dehydrase-isomerase"/>
    <property type="match status" value="1"/>
</dbReference>
<dbReference type="PANTHER" id="PTHR30272">
    <property type="entry name" value="3-HYDROXYACYL-[ACYL-CARRIER-PROTEIN] DEHYDRATASE"/>
    <property type="match status" value="1"/>
</dbReference>
<dbReference type="EMBL" id="RQPJ01000021">
    <property type="protein sequence ID" value="RTE52074.1"/>
    <property type="molecule type" value="Genomic_DNA"/>
</dbReference>
<protein>
    <submittedName>
        <fullName evidence="2">Hydroxymyristoyl-ACP dehydratase</fullName>
    </submittedName>
</protein>
<dbReference type="InterPro" id="IPR029069">
    <property type="entry name" value="HotDog_dom_sf"/>
</dbReference>
<dbReference type="Gene3D" id="3.10.129.10">
    <property type="entry name" value="Hotdog Thioesterase"/>
    <property type="match status" value="1"/>
</dbReference>
<dbReference type="AlphaFoldDB" id="A0A3S0AC56"/>
<dbReference type="GO" id="GO:0016829">
    <property type="term" value="F:lyase activity"/>
    <property type="evidence" value="ECO:0007669"/>
    <property type="project" value="UniProtKB-KW"/>
</dbReference>
<dbReference type="Proteomes" id="UP000267585">
    <property type="component" value="Unassembled WGS sequence"/>
</dbReference>
<keyword evidence="3" id="KW-1185">Reference proteome</keyword>
<dbReference type="PANTHER" id="PTHR30272:SF1">
    <property type="entry name" value="3-HYDROXYACYL-[ACYL-CARRIER-PROTEIN] DEHYDRATASE"/>
    <property type="match status" value="1"/>
</dbReference>
<dbReference type="OrthoDB" id="9772788at2"/>
<accession>A0A3S0AC56</accession>
<dbReference type="Pfam" id="PF07977">
    <property type="entry name" value="FabA"/>
    <property type="match status" value="1"/>
</dbReference>
<evidence type="ECO:0000313" key="2">
    <source>
        <dbReference type="EMBL" id="RTE52074.1"/>
    </source>
</evidence>
<sequence>MMVDRIIKKLPYTDPFLFVDNIESVTENSIVGNYTFNKNESFYPGHFKNNPVTPGAILTECCAQIGLVCLGIYLLQKEGTNIQEMQIALSSSEMQFLLPVYPLETVTVTSSKIYFRFNKLKCSVKMHNKKGAVVCTGILSGMLKEKNNE</sequence>
<dbReference type="InterPro" id="IPR013114">
    <property type="entry name" value="FabA_FabZ"/>
</dbReference>
<gene>
    <name evidence="2" type="ORF">EHW67_17915</name>
</gene>
<organism evidence="2 3">
    <name type="scientific">Arenibacter aquaticus</name>
    <dbReference type="NCBI Taxonomy" id="2489054"/>
    <lineage>
        <taxon>Bacteria</taxon>
        <taxon>Pseudomonadati</taxon>
        <taxon>Bacteroidota</taxon>
        <taxon>Flavobacteriia</taxon>
        <taxon>Flavobacteriales</taxon>
        <taxon>Flavobacteriaceae</taxon>
        <taxon>Arenibacter</taxon>
    </lineage>
</organism>